<feature type="compositionally biased region" description="Basic residues" evidence="1">
    <location>
        <begin position="78"/>
        <end position="87"/>
    </location>
</feature>
<proteinExistence type="predicted"/>
<dbReference type="AlphaFoldDB" id="A0A0F9D545"/>
<organism evidence="3">
    <name type="scientific">marine sediment metagenome</name>
    <dbReference type="NCBI Taxonomy" id="412755"/>
    <lineage>
        <taxon>unclassified sequences</taxon>
        <taxon>metagenomes</taxon>
        <taxon>ecological metagenomes</taxon>
    </lineage>
</organism>
<gene>
    <name evidence="3" type="ORF">LCGC14_2242590</name>
</gene>
<reference evidence="3" key="1">
    <citation type="journal article" date="2015" name="Nature">
        <title>Complex archaea that bridge the gap between prokaryotes and eukaryotes.</title>
        <authorList>
            <person name="Spang A."/>
            <person name="Saw J.H."/>
            <person name="Jorgensen S.L."/>
            <person name="Zaremba-Niedzwiedzka K."/>
            <person name="Martijn J."/>
            <person name="Lind A.E."/>
            <person name="van Eijk R."/>
            <person name="Schleper C."/>
            <person name="Guy L."/>
            <person name="Ettema T.J."/>
        </authorList>
    </citation>
    <scope>NUCLEOTIDE SEQUENCE</scope>
</reference>
<feature type="region of interest" description="Disordered" evidence="1">
    <location>
        <begin position="56"/>
        <end position="87"/>
    </location>
</feature>
<feature type="compositionally biased region" description="Basic and acidic residues" evidence="1">
    <location>
        <begin position="56"/>
        <end position="77"/>
    </location>
</feature>
<sequence length="87" mass="10074">MHSVFIILAVTNIYLMTFAFGRVDLGTGRPIIIIALFTISLLWMFEFAMGVRQSLADKRSKLPTEESREEAFRDRLNKNKPRGRRIT</sequence>
<feature type="transmembrane region" description="Helical" evidence="2">
    <location>
        <begin position="31"/>
        <end position="51"/>
    </location>
</feature>
<protein>
    <submittedName>
        <fullName evidence="3">Uncharacterized protein</fullName>
    </submittedName>
</protein>
<comment type="caution">
    <text evidence="3">The sequence shown here is derived from an EMBL/GenBank/DDBJ whole genome shotgun (WGS) entry which is preliminary data.</text>
</comment>
<evidence type="ECO:0000313" key="3">
    <source>
        <dbReference type="EMBL" id="KKL56719.1"/>
    </source>
</evidence>
<keyword evidence="2" id="KW-0812">Transmembrane</keyword>
<name>A0A0F9D545_9ZZZZ</name>
<accession>A0A0F9D545</accession>
<evidence type="ECO:0000256" key="2">
    <source>
        <dbReference type="SAM" id="Phobius"/>
    </source>
</evidence>
<keyword evidence="2" id="KW-0472">Membrane</keyword>
<keyword evidence="2" id="KW-1133">Transmembrane helix</keyword>
<evidence type="ECO:0000256" key="1">
    <source>
        <dbReference type="SAM" id="MobiDB-lite"/>
    </source>
</evidence>
<dbReference type="EMBL" id="LAZR01030400">
    <property type="protein sequence ID" value="KKL56719.1"/>
    <property type="molecule type" value="Genomic_DNA"/>
</dbReference>